<evidence type="ECO:0000313" key="3">
    <source>
        <dbReference type="Proteomes" id="UP000675554"/>
    </source>
</evidence>
<dbReference type="Proteomes" id="UP000675554">
    <property type="component" value="Unassembled WGS sequence"/>
</dbReference>
<dbReference type="EMBL" id="JAGSMN010000533">
    <property type="protein sequence ID" value="MBR7675796.1"/>
    <property type="molecule type" value="Genomic_DNA"/>
</dbReference>
<evidence type="ECO:0008006" key="4">
    <source>
        <dbReference type="Google" id="ProtNLM"/>
    </source>
</evidence>
<proteinExistence type="predicted"/>
<evidence type="ECO:0000256" key="1">
    <source>
        <dbReference type="SAM" id="SignalP"/>
    </source>
</evidence>
<evidence type="ECO:0000313" key="2">
    <source>
        <dbReference type="EMBL" id="MBR7675796.1"/>
    </source>
</evidence>
<gene>
    <name evidence="2" type="ORF">KDA82_22830</name>
</gene>
<sequence>MSVRARSRGTRGRGRARPWTCTTFARAVALTAVAAATAVVAPATGAAATGGHAPAWEVSEAGGLSTNAHLSSVSAAGPRAAWAVGHQSFDSVPDGVILRWKDGTWHQDRTAGLPQVNYWHSVDAVSPRDVWAYGWSQTEKVAAHYDGRRWQRVPLPDDGAAPQQGFAELAAVPGRAWLAGDHGLSTWSRGAWRTTDLPTGVSAEDVDARTADDAWAVGGFSYAGQESRPVALHWDGEDWTEVPVPGTGLRLAQVYAESARSVYATGYASPVGEEGYEPRVLHWDGRSWKDVTGPVGGLIPQAVNGDGRGNVWVSGDPDGWEGPPVFWRYDGKRWTEVDGAKVTGGATQAYNITDLAPLGRTGRFWAVGSYELLVGESSSEGYELIERSTR</sequence>
<name>A0A8T4IU11_9ACTN</name>
<accession>A0A8T4IU11</accession>
<keyword evidence="3" id="KW-1185">Reference proteome</keyword>
<organism evidence="2 3">
    <name type="scientific">Streptomyces daliensis</name>
    <dbReference type="NCBI Taxonomy" id="299421"/>
    <lineage>
        <taxon>Bacteria</taxon>
        <taxon>Bacillati</taxon>
        <taxon>Actinomycetota</taxon>
        <taxon>Actinomycetes</taxon>
        <taxon>Kitasatosporales</taxon>
        <taxon>Streptomycetaceae</taxon>
        <taxon>Streptomyces</taxon>
    </lineage>
</organism>
<dbReference type="AlphaFoldDB" id="A0A8T4IU11"/>
<feature type="chain" id="PRO_5039410734" description="Secreted protein" evidence="1">
    <location>
        <begin position="35"/>
        <end position="390"/>
    </location>
</feature>
<feature type="signal peptide" evidence="1">
    <location>
        <begin position="1"/>
        <end position="34"/>
    </location>
</feature>
<comment type="caution">
    <text evidence="2">The sequence shown here is derived from an EMBL/GenBank/DDBJ whole genome shotgun (WGS) entry which is preliminary data.</text>
</comment>
<keyword evidence="1" id="KW-0732">Signal</keyword>
<reference evidence="2" key="1">
    <citation type="submission" date="2021-04" db="EMBL/GenBank/DDBJ databases">
        <title>Sequencing of actinobacteria type strains.</title>
        <authorList>
            <person name="Nguyen G.-S."/>
            <person name="Wentzel A."/>
        </authorList>
    </citation>
    <scope>NUCLEOTIDE SEQUENCE</scope>
    <source>
        <strain evidence="2">DSM 42095</strain>
    </source>
</reference>
<protein>
    <recommendedName>
        <fullName evidence="4">Secreted protein</fullName>
    </recommendedName>
</protein>